<keyword evidence="19" id="KW-1185">Reference proteome</keyword>
<dbReference type="CDD" id="cd00082">
    <property type="entry name" value="HisKA"/>
    <property type="match status" value="1"/>
</dbReference>
<dbReference type="InterPro" id="IPR004358">
    <property type="entry name" value="Sig_transdc_His_kin-like_C"/>
</dbReference>
<dbReference type="PROSITE" id="PS50109">
    <property type="entry name" value="HIS_KIN"/>
    <property type="match status" value="1"/>
</dbReference>
<evidence type="ECO:0000256" key="6">
    <source>
        <dbReference type="ARBA" id="ARBA00022553"/>
    </source>
</evidence>
<evidence type="ECO:0000256" key="9">
    <source>
        <dbReference type="ARBA" id="ARBA00022741"/>
    </source>
</evidence>
<keyword evidence="10 18" id="KW-0418">Kinase</keyword>
<dbReference type="GO" id="GO:0005886">
    <property type="term" value="C:plasma membrane"/>
    <property type="evidence" value="ECO:0007669"/>
    <property type="project" value="UniProtKB-SubCell"/>
</dbReference>
<evidence type="ECO:0000256" key="7">
    <source>
        <dbReference type="ARBA" id="ARBA00022679"/>
    </source>
</evidence>
<name>A0A1I4FAI3_9PROT</name>
<dbReference type="AlphaFoldDB" id="A0A1I4FAI3"/>
<keyword evidence="6" id="KW-0597">Phosphoprotein</keyword>
<evidence type="ECO:0000256" key="11">
    <source>
        <dbReference type="ARBA" id="ARBA00022840"/>
    </source>
</evidence>
<dbReference type="CDD" id="cd00075">
    <property type="entry name" value="HATPase"/>
    <property type="match status" value="1"/>
</dbReference>
<keyword evidence="9" id="KW-0547">Nucleotide-binding</keyword>
<dbReference type="SUPFAM" id="SSF47384">
    <property type="entry name" value="Homodimeric domain of signal transducing histidine kinase"/>
    <property type="match status" value="1"/>
</dbReference>
<gene>
    <name evidence="18" type="ORF">SAMN02745775_1267</name>
</gene>
<evidence type="ECO:0000256" key="15">
    <source>
        <dbReference type="SAM" id="Phobius"/>
    </source>
</evidence>
<keyword evidence="4" id="KW-1003">Cell membrane</keyword>
<evidence type="ECO:0000259" key="17">
    <source>
        <dbReference type="PROSITE" id="PS50885"/>
    </source>
</evidence>
<dbReference type="OrthoDB" id="9804645at2"/>
<dbReference type="PROSITE" id="PS50885">
    <property type="entry name" value="HAMP"/>
    <property type="match status" value="1"/>
</dbReference>
<dbReference type="EC" id="2.7.13.3" evidence="3"/>
<dbReference type="CDD" id="cd06225">
    <property type="entry name" value="HAMP"/>
    <property type="match status" value="1"/>
</dbReference>
<dbReference type="SMART" id="SM00304">
    <property type="entry name" value="HAMP"/>
    <property type="match status" value="1"/>
</dbReference>
<comment type="catalytic activity">
    <reaction evidence="1">
        <text>ATP + protein L-histidine = ADP + protein N-phospho-L-histidine.</text>
        <dbReference type="EC" id="2.7.13.3"/>
    </reaction>
</comment>
<dbReference type="SMART" id="SM00388">
    <property type="entry name" value="HisKA"/>
    <property type="match status" value="1"/>
</dbReference>
<dbReference type="Pfam" id="PF00512">
    <property type="entry name" value="HisKA"/>
    <property type="match status" value="1"/>
</dbReference>
<dbReference type="InterPro" id="IPR036890">
    <property type="entry name" value="HATPase_C_sf"/>
</dbReference>
<evidence type="ECO:0000256" key="13">
    <source>
        <dbReference type="ARBA" id="ARBA00023012"/>
    </source>
</evidence>
<evidence type="ECO:0000256" key="10">
    <source>
        <dbReference type="ARBA" id="ARBA00022777"/>
    </source>
</evidence>
<evidence type="ECO:0000259" key="16">
    <source>
        <dbReference type="PROSITE" id="PS50109"/>
    </source>
</evidence>
<reference evidence="18 19" key="1">
    <citation type="submission" date="2016-10" db="EMBL/GenBank/DDBJ databases">
        <authorList>
            <person name="de Groot N.N."/>
        </authorList>
    </citation>
    <scope>NUCLEOTIDE SEQUENCE [LARGE SCALE GENOMIC DNA]</scope>
    <source>
        <strain evidence="18 19">DSM 19981</strain>
    </source>
</reference>
<feature type="domain" description="Histidine kinase" evidence="16">
    <location>
        <begin position="248"/>
        <end position="447"/>
    </location>
</feature>
<dbReference type="Gene3D" id="1.10.287.130">
    <property type="match status" value="1"/>
</dbReference>
<keyword evidence="7" id="KW-0808">Transferase</keyword>
<keyword evidence="14 15" id="KW-0472">Membrane</keyword>
<feature type="transmembrane region" description="Helical" evidence="15">
    <location>
        <begin position="12"/>
        <end position="34"/>
    </location>
</feature>
<evidence type="ECO:0000256" key="1">
    <source>
        <dbReference type="ARBA" id="ARBA00000085"/>
    </source>
</evidence>
<dbReference type="PRINTS" id="PR00344">
    <property type="entry name" value="BCTRLSENSOR"/>
</dbReference>
<comment type="subcellular location">
    <subcellularLocation>
        <location evidence="2">Cell inner membrane</location>
        <topology evidence="2">Multi-pass membrane protein</topology>
    </subcellularLocation>
</comment>
<dbReference type="Gene3D" id="3.30.565.10">
    <property type="entry name" value="Histidine kinase-like ATPase, C-terminal domain"/>
    <property type="match status" value="1"/>
</dbReference>
<accession>A0A1I4FAI3</accession>
<keyword evidence="5" id="KW-0997">Cell inner membrane</keyword>
<dbReference type="Pfam" id="PF02518">
    <property type="entry name" value="HATPase_c"/>
    <property type="match status" value="1"/>
</dbReference>
<dbReference type="InterPro" id="IPR005467">
    <property type="entry name" value="His_kinase_dom"/>
</dbReference>
<dbReference type="InterPro" id="IPR003660">
    <property type="entry name" value="HAMP_dom"/>
</dbReference>
<dbReference type="RefSeq" id="WP_092963407.1">
    <property type="nucleotide sequence ID" value="NZ_FOSQ01000026.1"/>
</dbReference>
<dbReference type="InterPro" id="IPR036097">
    <property type="entry name" value="HisK_dim/P_sf"/>
</dbReference>
<evidence type="ECO:0000256" key="2">
    <source>
        <dbReference type="ARBA" id="ARBA00004429"/>
    </source>
</evidence>
<dbReference type="PANTHER" id="PTHR44936:SF5">
    <property type="entry name" value="SENSOR HISTIDINE KINASE ENVZ"/>
    <property type="match status" value="1"/>
</dbReference>
<dbReference type="PANTHER" id="PTHR44936">
    <property type="entry name" value="SENSOR PROTEIN CREC"/>
    <property type="match status" value="1"/>
</dbReference>
<evidence type="ECO:0000256" key="3">
    <source>
        <dbReference type="ARBA" id="ARBA00012438"/>
    </source>
</evidence>
<evidence type="ECO:0000256" key="4">
    <source>
        <dbReference type="ARBA" id="ARBA00022475"/>
    </source>
</evidence>
<organism evidence="18 19">
    <name type="scientific">Falsiroseomonas stagni DSM 19981</name>
    <dbReference type="NCBI Taxonomy" id="1123062"/>
    <lineage>
        <taxon>Bacteria</taxon>
        <taxon>Pseudomonadati</taxon>
        <taxon>Pseudomonadota</taxon>
        <taxon>Alphaproteobacteria</taxon>
        <taxon>Acetobacterales</taxon>
        <taxon>Roseomonadaceae</taxon>
        <taxon>Falsiroseomonas</taxon>
    </lineage>
</organism>
<dbReference type="InterPro" id="IPR050980">
    <property type="entry name" value="2C_sensor_his_kinase"/>
</dbReference>
<dbReference type="SMART" id="SM00387">
    <property type="entry name" value="HATPase_c"/>
    <property type="match status" value="1"/>
</dbReference>
<dbReference type="STRING" id="1123062.SAMN02745775_1267"/>
<evidence type="ECO:0000313" key="19">
    <source>
        <dbReference type="Proteomes" id="UP000199473"/>
    </source>
</evidence>
<sequence>MTWLRRLLPDTLGGRIVLVLLVGLMAFHLGSLWLHQIGTEAVLGSTREAQLAERLVAAKRAVAELPTEERDRTAHALSTASLDMHWTQAPTVQPRQASSARIDALRSRLGELVPELDVTGLRLGYGEDGVADGEASRHLLLGALPLPDGSWLNFSAALFRPPAPEHATLLSTTAMALGILLLGLLVVRLIGRPLRALSDAADRFGGPGPVVPVPEQGPREVRHAAQAFNRMQGRIDRLIADRTQALAAVSHDLRTPIARLRLRAGFVEDAEAARAIDADLDEMEAMIDSTLAYLRGETESEPRKPADLVAMIETLCHAAADAGAAVTYAGPSQARLVCSPVTLKRAFSNLIDNAVKYGGGARVALEDNGRELLVRIEDDGPGIPEAEMQAVFEPFRRLETSRNRGTGGSGLGLTIARRAVEQHGGTLRLRNLPGGGLGVCTLLPRAHGTIGAPLTLP</sequence>
<evidence type="ECO:0000256" key="5">
    <source>
        <dbReference type="ARBA" id="ARBA00022519"/>
    </source>
</evidence>
<proteinExistence type="predicted"/>
<dbReference type="Pfam" id="PF00672">
    <property type="entry name" value="HAMP"/>
    <property type="match status" value="1"/>
</dbReference>
<keyword evidence="11" id="KW-0067">ATP-binding</keyword>
<keyword evidence="8 15" id="KW-0812">Transmembrane</keyword>
<evidence type="ECO:0000256" key="12">
    <source>
        <dbReference type="ARBA" id="ARBA00022989"/>
    </source>
</evidence>
<dbReference type="SUPFAM" id="SSF55874">
    <property type="entry name" value="ATPase domain of HSP90 chaperone/DNA topoisomerase II/histidine kinase"/>
    <property type="match status" value="1"/>
</dbReference>
<dbReference type="Proteomes" id="UP000199473">
    <property type="component" value="Unassembled WGS sequence"/>
</dbReference>
<dbReference type="GO" id="GO:0000155">
    <property type="term" value="F:phosphorelay sensor kinase activity"/>
    <property type="evidence" value="ECO:0007669"/>
    <property type="project" value="InterPro"/>
</dbReference>
<feature type="domain" description="HAMP" evidence="17">
    <location>
        <begin position="188"/>
        <end position="240"/>
    </location>
</feature>
<dbReference type="EMBL" id="FOSQ01000026">
    <property type="protein sequence ID" value="SFL14473.1"/>
    <property type="molecule type" value="Genomic_DNA"/>
</dbReference>
<protein>
    <recommendedName>
        <fullName evidence="3">histidine kinase</fullName>
        <ecNumber evidence="3">2.7.13.3</ecNumber>
    </recommendedName>
</protein>
<dbReference type="InterPro" id="IPR003661">
    <property type="entry name" value="HisK_dim/P_dom"/>
</dbReference>
<evidence type="ECO:0000256" key="8">
    <source>
        <dbReference type="ARBA" id="ARBA00022692"/>
    </source>
</evidence>
<evidence type="ECO:0000256" key="14">
    <source>
        <dbReference type="ARBA" id="ARBA00023136"/>
    </source>
</evidence>
<keyword evidence="13" id="KW-0902">Two-component regulatory system</keyword>
<evidence type="ECO:0000313" key="18">
    <source>
        <dbReference type="EMBL" id="SFL14473.1"/>
    </source>
</evidence>
<dbReference type="InterPro" id="IPR003594">
    <property type="entry name" value="HATPase_dom"/>
</dbReference>
<keyword evidence="12 15" id="KW-1133">Transmembrane helix</keyword>
<dbReference type="GO" id="GO:0005524">
    <property type="term" value="F:ATP binding"/>
    <property type="evidence" value="ECO:0007669"/>
    <property type="project" value="UniProtKB-KW"/>
</dbReference>